<reference evidence="3 4" key="1">
    <citation type="submission" date="2013-03" db="EMBL/GenBank/DDBJ databases">
        <title>The Genome Sequence of Capronia epimyces CBS 606.96.</title>
        <authorList>
            <consortium name="The Broad Institute Genomics Platform"/>
            <person name="Cuomo C."/>
            <person name="de Hoog S."/>
            <person name="Gorbushina A."/>
            <person name="Walker B."/>
            <person name="Young S.K."/>
            <person name="Zeng Q."/>
            <person name="Gargeya S."/>
            <person name="Fitzgerald M."/>
            <person name="Haas B."/>
            <person name="Abouelleil A."/>
            <person name="Allen A.W."/>
            <person name="Alvarado L."/>
            <person name="Arachchi H.M."/>
            <person name="Berlin A.M."/>
            <person name="Chapman S.B."/>
            <person name="Gainer-Dewar J."/>
            <person name="Goldberg J."/>
            <person name="Griggs A."/>
            <person name="Gujja S."/>
            <person name="Hansen M."/>
            <person name="Howarth C."/>
            <person name="Imamovic A."/>
            <person name="Ireland A."/>
            <person name="Larimer J."/>
            <person name="McCowan C."/>
            <person name="Murphy C."/>
            <person name="Pearson M."/>
            <person name="Poon T.W."/>
            <person name="Priest M."/>
            <person name="Roberts A."/>
            <person name="Saif S."/>
            <person name="Shea T."/>
            <person name="Sisk P."/>
            <person name="Sykes S."/>
            <person name="Wortman J."/>
            <person name="Nusbaum C."/>
            <person name="Birren B."/>
        </authorList>
    </citation>
    <scope>NUCLEOTIDE SEQUENCE [LARGE SCALE GENOMIC DNA]</scope>
    <source>
        <strain evidence="3 4">CBS 606.96</strain>
    </source>
</reference>
<keyword evidence="4" id="KW-1185">Reference proteome</keyword>
<protein>
    <recommendedName>
        <fullName evidence="5">C6 transcription factor</fullName>
    </recommendedName>
</protein>
<keyword evidence="2" id="KW-0539">Nucleus</keyword>
<comment type="subcellular location">
    <subcellularLocation>
        <location evidence="1">Nucleus</location>
    </subcellularLocation>
</comment>
<dbReference type="EMBL" id="AMGY01000003">
    <property type="protein sequence ID" value="EXJ87370.1"/>
    <property type="molecule type" value="Genomic_DNA"/>
</dbReference>
<dbReference type="InterPro" id="IPR021858">
    <property type="entry name" value="Fun_TF"/>
</dbReference>
<dbReference type="RefSeq" id="XP_007732649.1">
    <property type="nucleotide sequence ID" value="XM_007734459.1"/>
</dbReference>
<gene>
    <name evidence="3" type="ORF">A1O3_04329</name>
</gene>
<proteinExistence type="predicted"/>
<dbReference type="STRING" id="1182542.W9YCK2"/>
<evidence type="ECO:0008006" key="5">
    <source>
        <dbReference type="Google" id="ProtNLM"/>
    </source>
</evidence>
<dbReference type="AlphaFoldDB" id="W9YCK2"/>
<dbReference type="PANTHER" id="PTHR37534:SF46">
    <property type="entry name" value="ZN(II)2CYS6 TRANSCRIPTION FACTOR (EUROFUNG)"/>
    <property type="match status" value="1"/>
</dbReference>
<sequence length="379" mass="42437">MVHRLTDHYASAIAPLMVWLDSAKNGYRRLVIPLAEKHPLLRLAILAISAAHMPHDPDPDLDPTFSQSAGQAAIRMITERVRHMTHTESIWEDREAEAMLAAMLTLSNHSLLGSELSLAQSHRQAARILINTVTLKRAPDDELTVFLENQLASYDILACTTLFNLEHVQHATVPRPDRGDVLFGDFLNTLHRITIGSLQELAGGPHSATPRSRPSLSDLEQDFELARGSTLLTAGPMIGASSRSVRQDFVRLVQTYHYAGVLYACKRLNLSDGDSDEVEKHHAARLFQVLNQFEDINASLHNLAWPIFIAGICSCGDKQQEQKRMATVSDLCRMLSTSTGFEHYNNLFTFLQELWHSPGQDWSVLARQWERRGLPVIAV</sequence>
<dbReference type="Pfam" id="PF11951">
    <property type="entry name" value="Fungal_trans_2"/>
    <property type="match status" value="1"/>
</dbReference>
<dbReference type="OrthoDB" id="3251668at2759"/>
<name>W9YCK2_9EURO</name>
<dbReference type="PANTHER" id="PTHR37534">
    <property type="entry name" value="TRANSCRIPTIONAL ACTIVATOR PROTEIN UGA3"/>
    <property type="match status" value="1"/>
</dbReference>
<accession>W9YCK2</accession>
<organism evidence="3 4">
    <name type="scientific">Capronia epimyces CBS 606.96</name>
    <dbReference type="NCBI Taxonomy" id="1182542"/>
    <lineage>
        <taxon>Eukaryota</taxon>
        <taxon>Fungi</taxon>
        <taxon>Dikarya</taxon>
        <taxon>Ascomycota</taxon>
        <taxon>Pezizomycotina</taxon>
        <taxon>Eurotiomycetes</taxon>
        <taxon>Chaetothyriomycetidae</taxon>
        <taxon>Chaetothyriales</taxon>
        <taxon>Herpotrichiellaceae</taxon>
        <taxon>Capronia</taxon>
    </lineage>
</organism>
<dbReference type="Proteomes" id="UP000019478">
    <property type="component" value="Unassembled WGS sequence"/>
</dbReference>
<evidence type="ECO:0000256" key="2">
    <source>
        <dbReference type="ARBA" id="ARBA00023242"/>
    </source>
</evidence>
<dbReference type="HOGENOM" id="CLU_036330_1_0_1"/>
<comment type="caution">
    <text evidence="3">The sequence shown here is derived from an EMBL/GenBank/DDBJ whole genome shotgun (WGS) entry which is preliminary data.</text>
</comment>
<dbReference type="eggNOG" id="ENOG502SK6R">
    <property type="taxonomic scope" value="Eukaryota"/>
</dbReference>
<dbReference type="GO" id="GO:0005634">
    <property type="term" value="C:nucleus"/>
    <property type="evidence" value="ECO:0007669"/>
    <property type="project" value="UniProtKB-SubCell"/>
</dbReference>
<dbReference type="GeneID" id="19168449"/>
<evidence type="ECO:0000313" key="4">
    <source>
        <dbReference type="Proteomes" id="UP000019478"/>
    </source>
</evidence>
<evidence type="ECO:0000313" key="3">
    <source>
        <dbReference type="EMBL" id="EXJ87370.1"/>
    </source>
</evidence>
<evidence type="ECO:0000256" key="1">
    <source>
        <dbReference type="ARBA" id="ARBA00004123"/>
    </source>
</evidence>